<organism evidence="8 9">
    <name type="scientific">Colletotrichum karsti</name>
    <dbReference type="NCBI Taxonomy" id="1095194"/>
    <lineage>
        <taxon>Eukaryota</taxon>
        <taxon>Fungi</taxon>
        <taxon>Dikarya</taxon>
        <taxon>Ascomycota</taxon>
        <taxon>Pezizomycotina</taxon>
        <taxon>Sordariomycetes</taxon>
        <taxon>Hypocreomycetidae</taxon>
        <taxon>Glomerellales</taxon>
        <taxon>Glomerellaceae</taxon>
        <taxon>Colletotrichum</taxon>
        <taxon>Colletotrichum boninense species complex</taxon>
    </lineage>
</organism>
<accession>A0A9P6IED0</accession>
<dbReference type="Proteomes" id="UP000781932">
    <property type="component" value="Unassembled WGS sequence"/>
</dbReference>
<feature type="repeat" description="WD" evidence="7">
    <location>
        <begin position="136"/>
        <end position="177"/>
    </location>
</feature>
<evidence type="ECO:0000256" key="4">
    <source>
        <dbReference type="ARBA" id="ARBA00038415"/>
    </source>
</evidence>
<dbReference type="InterPro" id="IPR001680">
    <property type="entry name" value="WD40_rpt"/>
</dbReference>
<dbReference type="PANTHER" id="PTHR22847:SF637">
    <property type="entry name" value="WD REPEAT DOMAIN 5B"/>
    <property type="match status" value="1"/>
</dbReference>
<protein>
    <recommendedName>
        <fullName evidence="5">Mitochondrial division protein 1</fullName>
    </recommendedName>
</protein>
<evidence type="ECO:0000256" key="3">
    <source>
        <dbReference type="ARBA" id="ARBA00023054"/>
    </source>
</evidence>
<evidence type="ECO:0000256" key="7">
    <source>
        <dbReference type="PROSITE-ProRule" id="PRU00221"/>
    </source>
</evidence>
<dbReference type="PROSITE" id="PS50082">
    <property type="entry name" value="WD_REPEATS_2"/>
    <property type="match status" value="1"/>
</dbReference>
<evidence type="ECO:0000313" key="8">
    <source>
        <dbReference type="EMBL" id="KAF9880837.1"/>
    </source>
</evidence>
<dbReference type="InterPro" id="IPR036322">
    <property type="entry name" value="WD40_repeat_dom_sf"/>
</dbReference>
<comment type="caution">
    <text evidence="8">The sequence shown here is derived from an EMBL/GenBank/DDBJ whole genome shotgun (WGS) entry which is preliminary data.</text>
</comment>
<keyword evidence="3" id="KW-0175">Coiled coil</keyword>
<dbReference type="RefSeq" id="XP_038750298.1">
    <property type="nucleotide sequence ID" value="XM_038884598.1"/>
</dbReference>
<comment type="similarity">
    <text evidence="4">Belongs to the WD repeat MDV1/CAF4 family.</text>
</comment>
<gene>
    <name evidence="8" type="ORF">CkaCkLH20_01879</name>
</gene>
<dbReference type="EMBL" id="JAATWM020000004">
    <property type="protein sequence ID" value="KAF9880837.1"/>
    <property type="molecule type" value="Genomic_DNA"/>
</dbReference>
<sequence length="306" mass="33897">MPGSPPTFATSSFHRDIVVFNAATCERLKEIKAKGVHMVFSPVDEVMALTVEHNDELPHKLKLSSITHDFVHFHKPALYVLDTSRSPNPTTRRFMLQWHGIRAFSFSPDGSMLAIKGIKNRVEIINSMRGLGYGVVRSHTDEVTHAEFTGGGDKLVTMSKDGTLRVTDVRTMRSVAKLEMDNWRNPLQLAVSTSGVVASIWGRTVTIWDYETGVMNSYNFETARGSEAWPLSISPDLRWVASRTDDGADVTDLATGKVMYSARLESGFVSSAAFSADAKYLVMGRCVNGHHGRSDSGILNMWEIQV</sequence>
<dbReference type="Gene3D" id="2.130.10.10">
    <property type="entry name" value="YVTN repeat-like/Quinoprotein amine dehydrogenase"/>
    <property type="match status" value="2"/>
</dbReference>
<dbReference type="SMART" id="SM00320">
    <property type="entry name" value="WD40"/>
    <property type="match status" value="2"/>
</dbReference>
<evidence type="ECO:0000256" key="5">
    <source>
        <dbReference type="ARBA" id="ARBA00039789"/>
    </source>
</evidence>
<evidence type="ECO:0000256" key="1">
    <source>
        <dbReference type="ARBA" id="ARBA00022574"/>
    </source>
</evidence>
<keyword evidence="1 7" id="KW-0853">WD repeat</keyword>
<comment type="function">
    <text evidence="6">Involved in mitochondrial fission. Acts as an adapter protein required to form mitochondrial fission complexes. Formation of these complexes is required to promote constriction and fission of the mitochondrial compartment at a late step in mitochondrial division.</text>
</comment>
<reference evidence="8" key="1">
    <citation type="submission" date="2020-03" db="EMBL/GenBank/DDBJ databases">
        <authorList>
            <person name="He L."/>
        </authorList>
    </citation>
    <scope>NUCLEOTIDE SEQUENCE</scope>
    <source>
        <strain evidence="8">CkLH20</strain>
    </source>
</reference>
<keyword evidence="9" id="KW-1185">Reference proteome</keyword>
<dbReference type="GO" id="GO:1990234">
    <property type="term" value="C:transferase complex"/>
    <property type="evidence" value="ECO:0007669"/>
    <property type="project" value="UniProtKB-ARBA"/>
</dbReference>
<dbReference type="SUPFAM" id="SSF50978">
    <property type="entry name" value="WD40 repeat-like"/>
    <property type="match status" value="1"/>
</dbReference>
<dbReference type="PANTHER" id="PTHR22847">
    <property type="entry name" value="WD40 REPEAT PROTEIN"/>
    <property type="match status" value="1"/>
</dbReference>
<dbReference type="GeneID" id="62157672"/>
<dbReference type="AlphaFoldDB" id="A0A9P6IED0"/>
<keyword evidence="2" id="KW-0677">Repeat</keyword>
<proteinExistence type="inferred from homology"/>
<name>A0A9P6IED0_9PEZI</name>
<reference evidence="8" key="2">
    <citation type="submission" date="2020-11" db="EMBL/GenBank/DDBJ databases">
        <title>Whole genome sequencing of Colletotrichum sp.</title>
        <authorList>
            <person name="Li H."/>
        </authorList>
    </citation>
    <scope>NUCLEOTIDE SEQUENCE</scope>
    <source>
        <strain evidence="8">CkLH20</strain>
    </source>
</reference>
<evidence type="ECO:0000256" key="2">
    <source>
        <dbReference type="ARBA" id="ARBA00022737"/>
    </source>
</evidence>
<evidence type="ECO:0000313" key="9">
    <source>
        <dbReference type="Proteomes" id="UP000781932"/>
    </source>
</evidence>
<evidence type="ECO:0000256" key="6">
    <source>
        <dbReference type="ARBA" id="ARBA00043913"/>
    </source>
</evidence>
<dbReference type="OrthoDB" id="2013972at2759"/>
<dbReference type="InterPro" id="IPR015943">
    <property type="entry name" value="WD40/YVTN_repeat-like_dom_sf"/>
</dbReference>